<keyword evidence="3" id="KW-1185">Reference proteome</keyword>
<feature type="compositionally biased region" description="Low complexity" evidence="1">
    <location>
        <begin position="67"/>
        <end position="83"/>
    </location>
</feature>
<evidence type="ECO:0000256" key="1">
    <source>
        <dbReference type="SAM" id="MobiDB-lite"/>
    </source>
</evidence>
<comment type="caution">
    <text evidence="2">The sequence shown here is derived from an EMBL/GenBank/DDBJ whole genome shotgun (WGS) entry which is preliminary data.</text>
</comment>
<organism evidence="2 3">
    <name type="scientific">Trifolium medium</name>
    <dbReference type="NCBI Taxonomy" id="97028"/>
    <lineage>
        <taxon>Eukaryota</taxon>
        <taxon>Viridiplantae</taxon>
        <taxon>Streptophyta</taxon>
        <taxon>Embryophyta</taxon>
        <taxon>Tracheophyta</taxon>
        <taxon>Spermatophyta</taxon>
        <taxon>Magnoliopsida</taxon>
        <taxon>eudicotyledons</taxon>
        <taxon>Gunneridae</taxon>
        <taxon>Pentapetalae</taxon>
        <taxon>rosids</taxon>
        <taxon>fabids</taxon>
        <taxon>Fabales</taxon>
        <taxon>Fabaceae</taxon>
        <taxon>Papilionoideae</taxon>
        <taxon>50 kb inversion clade</taxon>
        <taxon>NPAAA clade</taxon>
        <taxon>Hologalegina</taxon>
        <taxon>IRL clade</taxon>
        <taxon>Trifolieae</taxon>
        <taxon>Trifolium</taxon>
    </lineage>
</organism>
<name>A0A392N254_9FABA</name>
<evidence type="ECO:0000313" key="3">
    <source>
        <dbReference type="Proteomes" id="UP000265520"/>
    </source>
</evidence>
<evidence type="ECO:0000313" key="2">
    <source>
        <dbReference type="EMBL" id="MCH93890.1"/>
    </source>
</evidence>
<reference evidence="2 3" key="1">
    <citation type="journal article" date="2018" name="Front. Plant Sci.">
        <title>Red Clover (Trifolium pratense) and Zigzag Clover (T. medium) - A Picture of Genomic Similarities and Differences.</title>
        <authorList>
            <person name="Dluhosova J."/>
            <person name="Istvanek J."/>
            <person name="Nedelnik J."/>
            <person name="Repkova J."/>
        </authorList>
    </citation>
    <scope>NUCLEOTIDE SEQUENCE [LARGE SCALE GENOMIC DNA]</scope>
    <source>
        <strain evidence="3">cv. 10/8</strain>
        <tissue evidence="2">Leaf</tissue>
    </source>
</reference>
<dbReference type="Proteomes" id="UP000265520">
    <property type="component" value="Unassembled WGS sequence"/>
</dbReference>
<dbReference type="AlphaFoldDB" id="A0A392N254"/>
<feature type="region of interest" description="Disordered" evidence="1">
    <location>
        <begin position="184"/>
        <end position="205"/>
    </location>
</feature>
<accession>A0A392N254</accession>
<feature type="compositionally biased region" description="Polar residues" evidence="1">
    <location>
        <begin position="84"/>
        <end position="131"/>
    </location>
</feature>
<feature type="non-terminal residue" evidence="2">
    <location>
        <position position="205"/>
    </location>
</feature>
<proteinExistence type="predicted"/>
<feature type="region of interest" description="Disordered" evidence="1">
    <location>
        <begin position="60"/>
        <end position="132"/>
    </location>
</feature>
<protein>
    <submittedName>
        <fullName evidence="2">Calmodulin-binding transcription activator 4-like</fullName>
    </submittedName>
</protein>
<dbReference type="EMBL" id="LXQA010026013">
    <property type="protein sequence ID" value="MCH93890.1"/>
    <property type="molecule type" value="Genomic_DNA"/>
</dbReference>
<sequence length="205" mass="22337">MHMESRTLLSRGGAIGCWTRHLTILFSCITETQVSNRIVPASYGFHITVFTHMLQGRLSSGPGTQLSPGSSSAYSQQSPSSYSNHNRGSTSIVDDSYEPNQSFSSPVSAEVTSDNNGMSHSEGTEAESGTSADFKITQALRRLEVQLSLNEDNFEEIAPFRNEQEVTHDSIAQNHQAVICKQEESAALSGPDDQGLLYDGYNGRQ</sequence>